<name>A0ABV5PEV7_STRCM</name>
<dbReference type="Gene3D" id="2.30.30.40">
    <property type="entry name" value="SH3 Domains"/>
    <property type="match status" value="1"/>
</dbReference>
<evidence type="ECO:0000259" key="3">
    <source>
        <dbReference type="Pfam" id="PF08239"/>
    </source>
</evidence>
<keyword evidence="2" id="KW-0732">Signal</keyword>
<comment type="caution">
    <text evidence="4">The sequence shown here is derived from an EMBL/GenBank/DDBJ whole genome shotgun (WGS) entry which is preliminary data.</text>
</comment>
<dbReference type="Pfam" id="PF08239">
    <property type="entry name" value="SH3_3"/>
    <property type="match status" value="1"/>
</dbReference>
<feature type="chain" id="PRO_5046476321" evidence="2">
    <location>
        <begin position="29"/>
        <end position="121"/>
    </location>
</feature>
<accession>A0ABV5PEV7</accession>
<feature type="compositionally biased region" description="Low complexity" evidence="1">
    <location>
        <begin position="28"/>
        <end position="40"/>
    </location>
</feature>
<feature type="region of interest" description="Disordered" evidence="1">
    <location>
        <begin position="28"/>
        <end position="52"/>
    </location>
</feature>
<dbReference type="InterPro" id="IPR003646">
    <property type="entry name" value="SH3-like_bac-type"/>
</dbReference>
<proteinExistence type="predicted"/>
<protein>
    <submittedName>
        <fullName evidence="4">SH3 domain-containing protein</fullName>
    </submittedName>
</protein>
<feature type="domain" description="SH3b" evidence="3">
    <location>
        <begin position="53"/>
        <end position="110"/>
    </location>
</feature>
<evidence type="ECO:0000256" key="1">
    <source>
        <dbReference type="SAM" id="MobiDB-lite"/>
    </source>
</evidence>
<reference evidence="4 5" key="1">
    <citation type="submission" date="2024-09" db="EMBL/GenBank/DDBJ databases">
        <authorList>
            <person name="Sun Q."/>
            <person name="Mori K."/>
        </authorList>
    </citation>
    <scope>NUCLEOTIDE SEQUENCE [LARGE SCALE GENOMIC DNA]</scope>
    <source>
        <strain evidence="4 5">JCM 4362</strain>
    </source>
</reference>
<dbReference type="RefSeq" id="WP_345228425.1">
    <property type="nucleotide sequence ID" value="NZ_BAAAXE010000015.1"/>
</dbReference>
<evidence type="ECO:0000313" key="4">
    <source>
        <dbReference type="EMBL" id="MFB9521639.1"/>
    </source>
</evidence>
<keyword evidence="5" id="KW-1185">Reference proteome</keyword>
<dbReference type="EMBL" id="JBHMCR010000009">
    <property type="protein sequence ID" value="MFB9521639.1"/>
    <property type="molecule type" value="Genomic_DNA"/>
</dbReference>
<dbReference type="Proteomes" id="UP001589718">
    <property type="component" value="Unassembled WGS sequence"/>
</dbReference>
<feature type="signal peptide" evidence="2">
    <location>
        <begin position="1"/>
        <end position="28"/>
    </location>
</feature>
<gene>
    <name evidence="4" type="ORF">ACFFTU_16980</name>
</gene>
<organism evidence="4 5">
    <name type="scientific">Streptomyces cremeus</name>
    <dbReference type="NCBI Taxonomy" id="66881"/>
    <lineage>
        <taxon>Bacteria</taxon>
        <taxon>Bacillati</taxon>
        <taxon>Actinomycetota</taxon>
        <taxon>Actinomycetes</taxon>
        <taxon>Kitasatosporales</taxon>
        <taxon>Streptomycetaceae</taxon>
        <taxon>Streptomyces</taxon>
    </lineage>
</organism>
<evidence type="ECO:0000256" key="2">
    <source>
        <dbReference type="SAM" id="SignalP"/>
    </source>
</evidence>
<evidence type="ECO:0000313" key="5">
    <source>
        <dbReference type="Proteomes" id="UP001589718"/>
    </source>
</evidence>
<sequence length="121" mass="13047">MLTPQKFALYAAAGALSAAALTATPALAEQAAPDTAPAAAHPRHTEGRVVARSGLKLRDKPTRSSRIIRTEPYGATVHIFCRTTGDHVEGNDHWYLLTDGTWAWGSARYIVPKGGHSPRWC</sequence>